<name>A0A7W8HD86_9FIRM</name>
<keyword evidence="2" id="KW-1185">Reference proteome</keyword>
<dbReference type="InterPro" id="IPR032710">
    <property type="entry name" value="NTF2-like_dom_sf"/>
</dbReference>
<dbReference type="SUPFAM" id="SSF54427">
    <property type="entry name" value="NTF2-like"/>
    <property type="match status" value="1"/>
</dbReference>
<comment type="caution">
    <text evidence="1">The sequence shown here is derived from an EMBL/GenBank/DDBJ whole genome shotgun (WGS) entry which is preliminary data.</text>
</comment>
<organism evidence="1 2">
    <name type="scientific">Catenibacillus scindens</name>
    <dbReference type="NCBI Taxonomy" id="673271"/>
    <lineage>
        <taxon>Bacteria</taxon>
        <taxon>Bacillati</taxon>
        <taxon>Bacillota</taxon>
        <taxon>Clostridia</taxon>
        <taxon>Lachnospirales</taxon>
        <taxon>Lachnospiraceae</taxon>
        <taxon>Catenibacillus</taxon>
    </lineage>
</organism>
<gene>
    <name evidence="1" type="ORF">HNP82_003513</name>
</gene>
<accession>A0A7W8HD86</accession>
<evidence type="ECO:0000313" key="1">
    <source>
        <dbReference type="EMBL" id="MBB5266356.1"/>
    </source>
</evidence>
<dbReference type="EMBL" id="JACHFW010000030">
    <property type="protein sequence ID" value="MBB5266356.1"/>
    <property type="molecule type" value="Genomic_DNA"/>
</dbReference>
<reference evidence="1 2" key="1">
    <citation type="submission" date="2020-08" db="EMBL/GenBank/DDBJ databases">
        <title>Genomic Encyclopedia of Type Strains, Phase IV (KMG-IV): sequencing the most valuable type-strain genomes for metagenomic binning, comparative biology and taxonomic classification.</title>
        <authorList>
            <person name="Goeker M."/>
        </authorList>
    </citation>
    <scope>NUCLEOTIDE SEQUENCE [LARGE SCALE GENOMIC DNA]</scope>
    <source>
        <strain evidence="1 2">DSM 106146</strain>
    </source>
</reference>
<dbReference type="Proteomes" id="UP000543642">
    <property type="component" value="Unassembled WGS sequence"/>
</dbReference>
<protein>
    <recommendedName>
        <fullName evidence="3">SnoaL-like domain-containing protein</fullName>
    </recommendedName>
</protein>
<sequence length="502" mass="58207">MSFYTAMENAMARMVFCLNENLLAKNDGLAGLIDGKDNIKASVDDVLWADNRSDLICQLNDIERKRAEEGRKFFMFAMSPSFALKEEYEMENDGWSSCDIYCYENDETSGILSCRLRIMKLEIAFIHHDGQALIREFHLYTIQTMKAWPYVLKQTQNESVPFGIGKIPNFAEPSSEVYLRAEKTVNLLWDRLLRNIEDLFEKKDGDDGLKNIFDSGNSKRPVLGLTSSPLVSVRTDTTIDVVSPVQIFNLCTEAPNVQTVRRAFYYIKYHMALIDQVWKIEDSKVFYLFALPDIAYIPGKRYDKISYDLIPWTLYYADTPYMYMDDVYAIENILNTWLYGGRRAQLLNFYENHMKNDSFIPEMTMKSFGEKSPVHKGEAAILKKLSDLESHYIPGMFSFHMATTPVIIFSKDGKSARGTWFDHSATNLGRKKGDHGNISYMVFVGRYMHEFKKIGNKWYMTRFFGEPLLGMDDWEYDPMNTDGWVVSHQERDYPQPFASLEK</sequence>
<evidence type="ECO:0008006" key="3">
    <source>
        <dbReference type="Google" id="ProtNLM"/>
    </source>
</evidence>
<evidence type="ECO:0000313" key="2">
    <source>
        <dbReference type="Proteomes" id="UP000543642"/>
    </source>
</evidence>
<proteinExistence type="predicted"/>
<dbReference type="Gene3D" id="3.10.450.50">
    <property type="match status" value="1"/>
</dbReference>
<dbReference type="RefSeq" id="WP_183776748.1">
    <property type="nucleotide sequence ID" value="NZ_JACHFW010000030.1"/>
</dbReference>
<dbReference type="AlphaFoldDB" id="A0A7W8HD86"/>